<feature type="region of interest" description="Disordered" evidence="1">
    <location>
        <begin position="20"/>
        <end position="64"/>
    </location>
</feature>
<dbReference type="AlphaFoldDB" id="A0A8J3V7S9"/>
<feature type="compositionally biased region" description="Low complexity" evidence="1">
    <location>
        <begin position="23"/>
        <end position="39"/>
    </location>
</feature>
<proteinExistence type="predicted"/>
<reference evidence="2" key="1">
    <citation type="submission" date="2021-01" db="EMBL/GenBank/DDBJ databases">
        <title>Whole genome shotgun sequence of Planotetraspora thailandica NBRC 104271.</title>
        <authorList>
            <person name="Komaki H."/>
            <person name="Tamura T."/>
        </authorList>
    </citation>
    <scope>NUCLEOTIDE SEQUENCE</scope>
    <source>
        <strain evidence="2">NBRC 104271</strain>
    </source>
</reference>
<gene>
    <name evidence="2" type="ORF">Pth03_48800</name>
</gene>
<accession>A0A8J3V7S9</accession>
<name>A0A8J3V7S9_9ACTN</name>
<comment type="caution">
    <text evidence="2">The sequence shown here is derived from an EMBL/GenBank/DDBJ whole genome shotgun (WGS) entry which is preliminary data.</text>
</comment>
<dbReference type="EMBL" id="BOOR01000037">
    <property type="protein sequence ID" value="GII56491.1"/>
    <property type="molecule type" value="Genomic_DNA"/>
</dbReference>
<organism evidence="2 3">
    <name type="scientific">Planotetraspora thailandica</name>
    <dbReference type="NCBI Taxonomy" id="487172"/>
    <lineage>
        <taxon>Bacteria</taxon>
        <taxon>Bacillati</taxon>
        <taxon>Actinomycetota</taxon>
        <taxon>Actinomycetes</taxon>
        <taxon>Streptosporangiales</taxon>
        <taxon>Streptosporangiaceae</taxon>
        <taxon>Planotetraspora</taxon>
    </lineage>
</organism>
<protein>
    <submittedName>
        <fullName evidence="2">Uncharacterized protein</fullName>
    </submittedName>
</protein>
<sequence length="86" mass="9531">MLPDWMLSFRTVQVARARRRAKAAGSPAVVEEPVPAPDAVRGDHPCNGTPNAPERRRERSSVRKCGQESCSRLVPLLAADPWRVSR</sequence>
<dbReference type="Proteomes" id="UP000605992">
    <property type="component" value="Unassembled WGS sequence"/>
</dbReference>
<evidence type="ECO:0000313" key="3">
    <source>
        <dbReference type="Proteomes" id="UP000605992"/>
    </source>
</evidence>
<keyword evidence="3" id="KW-1185">Reference proteome</keyword>
<evidence type="ECO:0000256" key="1">
    <source>
        <dbReference type="SAM" id="MobiDB-lite"/>
    </source>
</evidence>
<evidence type="ECO:0000313" key="2">
    <source>
        <dbReference type="EMBL" id="GII56491.1"/>
    </source>
</evidence>